<dbReference type="Proteomes" id="UP001560573">
    <property type="component" value="Unassembled WGS sequence"/>
</dbReference>
<evidence type="ECO:0000313" key="2">
    <source>
        <dbReference type="Proteomes" id="UP001560573"/>
    </source>
</evidence>
<gene>
    <name evidence="1" type="ORF">QTN47_07450</name>
</gene>
<evidence type="ECO:0000313" key="1">
    <source>
        <dbReference type="EMBL" id="MEX6687325.1"/>
    </source>
</evidence>
<keyword evidence="2" id="KW-1185">Reference proteome</keyword>
<dbReference type="EMBL" id="JAULBC010000002">
    <property type="protein sequence ID" value="MEX6687325.1"/>
    <property type="molecule type" value="Genomic_DNA"/>
</dbReference>
<name>A0ABV3ZCU8_9BACT</name>
<sequence length="72" mass="8355">MSQAFVKESEGEWLHDITPTLPALINYLTRENNGVRVYEQKMITDKSGREVHVMSNGLSYAKDKEGKWEIVW</sequence>
<proteinExistence type="predicted"/>
<dbReference type="RefSeq" id="WP_369328729.1">
    <property type="nucleotide sequence ID" value="NZ_JAULBC010000002.1"/>
</dbReference>
<comment type="caution">
    <text evidence="1">The sequence shown here is derived from an EMBL/GenBank/DDBJ whole genome shotgun (WGS) entry which is preliminary data.</text>
</comment>
<protein>
    <submittedName>
        <fullName evidence="1">Uncharacterized protein</fullName>
    </submittedName>
</protein>
<organism evidence="1 2">
    <name type="scientific">Danxiaibacter flavus</name>
    <dbReference type="NCBI Taxonomy" id="3049108"/>
    <lineage>
        <taxon>Bacteria</taxon>
        <taxon>Pseudomonadati</taxon>
        <taxon>Bacteroidota</taxon>
        <taxon>Chitinophagia</taxon>
        <taxon>Chitinophagales</taxon>
        <taxon>Chitinophagaceae</taxon>
        <taxon>Danxiaibacter</taxon>
    </lineage>
</organism>
<reference evidence="1 2" key="1">
    <citation type="submission" date="2023-07" db="EMBL/GenBank/DDBJ databases">
        <authorList>
            <person name="Lian W.-H."/>
        </authorList>
    </citation>
    <scope>NUCLEOTIDE SEQUENCE [LARGE SCALE GENOMIC DNA]</scope>
    <source>
        <strain evidence="1 2">SYSU DXS3180</strain>
    </source>
</reference>
<accession>A0ABV3ZCU8</accession>